<dbReference type="Proteomes" id="UP000650224">
    <property type="component" value="Unassembled WGS sequence"/>
</dbReference>
<feature type="region of interest" description="Disordered" evidence="1">
    <location>
        <begin position="1"/>
        <end position="29"/>
    </location>
</feature>
<name>A0A8I0HN17_9CORY</name>
<organism evidence="4 5">
    <name type="scientific">Corynebacterium gallinarum</name>
    <dbReference type="NCBI Taxonomy" id="2762214"/>
    <lineage>
        <taxon>Bacteria</taxon>
        <taxon>Bacillati</taxon>
        <taxon>Actinomycetota</taxon>
        <taxon>Actinomycetes</taxon>
        <taxon>Mycobacteriales</taxon>
        <taxon>Corynebacteriaceae</taxon>
        <taxon>Corynebacterium</taxon>
    </lineage>
</organism>
<evidence type="ECO:0000313" key="4">
    <source>
        <dbReference type="EMBL" id="MBD8030357.1"/>
    </source>
</evidence>
<evidence type="ECO:0000259" key="3">
    <source>
        <dbReference type="Pfam" id="PF10756"/>
    </source>
</evidence>
<reference evidence="4 5" key="1">
    <citation type="submission" date="2020-08" db="EMBL/GenBank/DDBJ databases">
        <title>A Genomic Blueprint of the Chicken Gut Microbiome.</title>
        <authorList>
            <person name="Gilroy R."/>
            <person name="Ravi A."/>
            <person name="Getino M."/>
            <person name="Pursley I."/>
            <person name="Horton D.L."/>
            <person name="Alikhan N.-F."/>
            <person name="Baker D."/>
            <person name="Gharbi K."/>
            <person name="Hall N."/>
            <person name="Watson M."/>
            <person name="Adriaenssens E.M."/>
            <person name="Foster-Nyarko E."/>
            <person name="Jarju S."/>
            <person name="Secka A."/>
            <person name="Antonio M."/>
            <person name="Oren A."/>
            <person name="Chaudhuri R."/>
            <person name="La Ragione R.M."/>
            <person name="Hildebrand F."/>
            <person name="Pallen M.J."/>
        </authorList>
    </citation>
    <scope>NUCLEOTIDE SEQUENCE [LARGE SCALE GENOMIC DNA]</scope>
    <source>
        <strain evidence="4 5">Sa1YVA5</strain>
    </source>
</reference>
<keyword evidence="5" id="KW-1185">Reference proteome</keyword>
<dbReference type="RefSeq" id="WP_191733582.1">
    <property type="nucleotide sequence ID" value="NZ_JACSPR010000005.1"/>
</dbReference>
<dbReference type="AlphaFoldDB" id="A0A8I0HN17"/>
<dbReference type="EMBL" id="JACSPR010000005">
    <property type="protein sequence ID" value="MBD8030357.1"/>
    <property type="molecule type" value="Genomic_DNA"/>
</dbReference>
<gene>
    <name evidence="4" type="ORF">H9627_08505</name>
</gene>
<evidence type="ECO:0000256" key="2">
    <source>
        <dbReference type="SAM" id="Phobius"/>
    </source>
</evidence>
<keyword evidence="2" id="KW-0472">Membrane</keyword>
<dbReference type="Pfam" id="PF10756">
    <property type="entry name" value="bPH_6"/>
    <property type="match status" value="1"/>
</dbReference>
<feature type="domain" description="Low molecular weight protein antigen 6 PH" evidence="3">
    <location>
        <begin position="117"/>
        <end position="187"/>
    </location>
</feature>
<feature type="transmembrane region" description="Helical" evidence="2">
    <location>
        <begin position="64"/>
        <end position="83"/>
    </location>
</feature>
<feature type="transmembrane region" description="Helical" evidence="2">
    <location>
        <begin position="89"/>
        <end position="113"/>
    </location>
</feature>
<accession>A0A8I0HN17</accession>
<evidence type="ECO:0000256" key="1">
    <source>
        <dbReference type="SAM" id="MobiDB-lite"/>
    </source>
</evidence>
<comment type="caution">
    <text evidence="4">The sequence shown here is derived from an EMBL/GenBank/DDBJ whole genome shotgun (WGS) entry which is preliminary data.</text>
</comment>
<proteinExistence type="predicted"/>
<protein>
    <submittedName>
        <fullName evidence="4">PH domain-containing protein</fullName>
    </submittedName>
</protein>
<feature type="compositionally biased region" description="Polar residues" evidence="1">
    <location>
        <begin position="17"/>
        <end position="29"/>
    </location>
</feature>
<dbReference type="InterPro" id="IPR019692">
    <property type="entry name" value="CFP-6_PH"/>
</dbReference>
<keyword evidence="2" id="KW-0812">Transmembrane</keyword>
<keyword evidence="2" id="KW-1133">Transmembrane helix</keyword>
<sequence>MTTNAPDGATEDRNNVDETTPQAVSGQTTRLSDEEMQIYTAAYAGTTTDKPWRLVVTSKTMKQLAWIIVVVVMAVHIFMGAVVDVDFTGAAVSFIDTLAFPGIGILLSVLAYIGFTRARVRANEDGVEVRNFIGTRFYPWAVIYGMSFPKGARVARLELPDFEFVPMWAFQARDGESVVRAVAEFRELENKYMPED</sequence>
<evidence type="ECO:0000313" key="5">
    <source>
        <dbReference type="Proteomes" id="UP000650224"/>
    </source>
</evidence>